<evidence type="ECO:0000313" key="2">
    <source>
        <dbReference type="EMBL" id="KTC93865.1"/>
    </source>
</evidence>
<gene>
    <name evidence="2" type="ORF">Ldro_0215</name>
</gene>
<dbReference type="Gene3D" id="3.90.950.20">
    <property type="entry name" value="CinA-like"/>
    <property type="match status" value="1"/>
</dbReference>
<dbReference type="PATRIC" id="fig|1212489.4.peg.220"/>
<reference evidence="2 3" key="1">
    <citation type="submission" date="2015-11" db="EMBL/GenBank/DDBJ databases">
        <title>Genomic analysis of 38 Legionella species identifies large and diverse effector repertoires.</title>
        <authorList>
            <person name="Burstein D."/>
            <person name="Amaro F."/>
            <person name="Zusman T."/>
            <person name="Lifshitz Z."/>
            <person name="Cohen O."/>
            <person name="Gilbert J.A."/>
            <person name="Pupko T."/>
            <person name="Shuman H.A."/>
            <person name="Segal G."/>
        </authorList>
    </citation>
    <scope>NUCLEOTIDE SEQUENCE [LARGE SCALE GENOMIC DNA]</scope>
    <source>
        <strain evidence="2 3">ATCC 700990</strain>
    </source>
</reference>
<feature type="domain" description="CinA C-terminal" evidence="1">
    <location>
        <begin position="2"/>
        <end position="155"/>
    </location>
</feature>
<name>A0A0W0TE46_9GAMM</name>
<keyword evidence="3" id="KW-1185">Reference proteome</keyword>
<protein>
    <submittedName>
        <fullName evidence="2">CinA-like competence damage protein</fullName>
    </submittedName>
</protein>
<evidence type="ECO:0000313" key="3">
    <source>
        <dbReference type="Proteomes" id="UP000054736"/>
    </source>
</evidence>
<dbReference type="OrthoDB" id="9801454at2"/>
<dbReference type="NCBIfam" id="TIGR00199">
    <property type="entry name" value="PncC_domain"/>
    <property type="match status" value="1"/>
</dbReference>
<dbReference type="STRING" id="1212489.Ldro_0215"/>
<sequence length="167" mass="18366">MKLAKEVINFLKKNELKLITAESCTAGKILSLLAEQEGCGDCVEAGYVVYSEAAKKSILGVRQNTINKYTLTSEQVACEMLIGVLKKRKGTIGVATTGITGKKSMDGIQPGTICLAWGIINNNRVKIRSQTFWLKGSRKELELNAAKIALEGLMNFYDEIQKKYSNI</sequence>
<dbReference type="InterPro" id="IPR008136">
    <property type="entry name" value="CinA_C"/>
</dbReference>
<dbReference type="Pfam" id="PF02464">
    <property type="entry name" value="CinA"/>
    <property type="match status" value="1"/>
</dbReference>
<dbReference type="Proteomes" id="UP000054736">
    <property type="component" value="Unassembled WGS sequence"/>
</dbReference>
<dbReference type="SUPFAM" id="SSF142433">
    <property type="entry name" value="CinA-like"/>
    <property type="match status" value="1"/>
</dbReference>
<dbReference type="AlphaFoldDB" id="A0A0W0TE46"/>
<evidence type="ECO:0000259" key="1">
    <source>
        <dbReference type="Pfam" id="PF02464"/>
    </source>
</evidence>
<organism evidence="2 3">
    <name type="scientific">Legionella drozanskii LLAP-1</name>
    <dbReference type="NCBI Taxonomy" id="1212489"/>
    <lineage>
        <taxon>Bacteria</taxon>
        <taxon>Pseudomonadati</taxon>
        <taxon>Pseudomonadota</taxon>
        <taxon>Gammaproteobacteria</taxon>
        <taxon>Legionellales</taxon>
        <taxon>Legionellaceae</taxon>
        <taxon>Legionella</taxon>
    </lineage>
</organism>
<dbReference type="RefSeq" id="WP_058494567.1">
    <property type="nucleotide sequence ID" value="NZ_CAAAIU010000006.1"/>
</dbReference>
<accession>A0A0W0TE46</accession>
<comment type="caution">
    <text evidence="2">The sequence shown here is derived from an EMBL/GenBank/DDBJ whole genome shotgun (WGS) entry which is preliminary data.</text>
</comment>
<proteinExistence type="predicted"/>
<dbReference type="EMBL" id="LNXY01000001">
    <property type="protein sequence ID" value="KTC93865.1"/>
    <property type="molecule type" value="Genomic_DNA"/>
</dbReference>
<dbReference type="InterPro" id="IPR036653">
    <property type="entry name" value="CinA-like_C"/>
</dbReference>